<comment type="similarity">
    <text evidence="1 4">Belongs to the aldehyde dehydrogenase family.</text>
</comment>
<organism evidence="6 7">
    <name type="scientific">Rhodococcus parequi</name>
    <dbReference type="NCBI Taxonomy" id="3137122"/>
    <lineage>
        <taxon>Bacteria</taxon>
        <taxon>Bacillati</taxon>
        <taxon>Actinomycetota</taxon>
        <taxon>Actinomycetes</taxon>
        <taxon>Mycobacteriales</taxon>
        <taxon>Nocardiaceae</taxon>
        <taxon>Rhodococcus</taxon>
    </lineage>
</organism>
<evidence type="ECO:0000256" key="3">
    <source>
        <dbReference type="PROSITE-ProRule" id="PRU10007"/>
    </source>
</evidence>
<feature type="domain" description="Aldehyde dehydrogenase" evidence="5">
    <location>
        <begin position="28"/>
        <end position="494"/>
    </location>
</feature>
<name>A0ABW9FJ70_9NOCA</name>
<dbReference type="Gene3D" id="3.40.309.10">
    <property type="entry name" value="Aldehyde Dehydrogenase, Chain A, domain 2"/>
    <property type="match status" value="1"/>
</dbReference>
<dbReference type="Gene3D" id="3.40.605.10">
    <property type="entry name" value="Aldehyde Dehydrogenase, Chain A, domain 1"/>
    <property type="match status" value="1"/>
</dbReference>
<evidence type="ECO:0000256" key="1">
    <source>
        <dbReference type="ARBA" id="ARBA00009986"/>
    </source>
</evidence>
<dbReference type="Pfam" id="PF00171">
    <property type="entry name" value="Aldedh"/>
    <property type="match status" value="1"/>
</dbReference>
<dbReference type="InterPro" id="IPR016160">
    <property type="entry name" value="Ald_DH_CS_CYS"/>
</dbReference>
<feature type="active site" evidence="3">
    <location>
        <position position="263"/>
    </location>
</feature>
<keyword evidence="7" id="KW-1185">Reference proteome</keyword>
<dbReference type="SUPFAM" id="SSF53720">
    <property type="entry name" value="ALDH-like"/>
    <property type="match status" value="1"/>
</dbReference>
<dbReference type="EC" id="1.2.1.-" evidence="6"/>
<dbReference type="InterPro" id="IPR016163">
    <property type="entry name" value="Ald_DH_C"/>
</dbReference>
<dbReference type="CDD" id="cd07559">
    <property type="entry name" value="ALDH_ACDHII_AcoD-like"/>
    <property type="match status" value="1"/>
</dbReference>
<dbReference type="RefSeq" id="WP_420165229.1">
    <property type="nucleotide sequence ID" value="NZ_JBDLNV010000005.1"/>
</dbReference>
<protein>
    <submittedName>
        <fullName evidence="6">Aldehyde dehydrogenase family protein</fullName>
        <ecNumber evidence="6">1.2.1.-</ecNumber>
    </submittedName>
</protein>
<dbReference type="InterPro" id="IPR016162">
    <property type="entry name" value="Ald_DH_N"/>
</dbReference>
<gene>
    <name evidence="6" type="ORF">ABEU20_003298</name>
</gene>
<comment type="caution">
    <text evidence="6">The sequence shown here is derived from an EMBL/GenBank/DDBJ whole genome shotgun (WGS) entry which is preliminary data.</text>
</comment>
<proteinExistence type="inferred from homology"/>
<dbReference type="PANTHER" id="PTHR43111">
    <property type="entry name" value="ALDEHYDE DEHYDROGENASE B-RELATED"/>
    <property type="match status" value="1"/>
</dbReference>
<sequence length="507" mass="54959">MSVYARPGSPDALMSFESRYDNWIGGEWVAPVEGRYFENPTPITGQPFCEVARSTAADIELALDAAHAAAPAWGKTPVAERAIVLNKIADRIEANLEKIALAESWDNGKPIRETLNADIPLAVDHFRYFAGAIRAQEGALSEINADTVAYHFHEPLGVVGQIIPWNFPILMATWKLAPALAAGNAVVLKPAEQTPASVLYLFSIIGDLLPPGVVNIVNGFGTEAGKPLASSPRIKKIAFTGETTTGRLIMQYASQNLIPVTLELGGKSPNVFFSDVLAADDGFQDKALEGFTMFALNQGEVCTCPSRALIQRDIFDDFLALAAVRTKAVRQGDPLDTDTMIGAQASNDQLEKILSYIEIGKNEGARVITGGERAELGGDLSEGYFVQPTIFTGTNDMRIFQEEIFGPVVSVTSFADYDEAIAIANDTLYGLGAGVWSRDGSVAYRAGRDIQAGRVWTNTYHQYPAHAAFGGYKQSGIGRENHHMMLDHYQQTKNLLVSYAPEAQGFF</sequence>
<dbReference type="PROSITE" id="PS00070">
    <property type="entry name" value="ALDEHYDE_DEHYDR_CYS"/>
    <property type="match status" value="1"/>
</dbReference>
<evidence type="ECO:0000313" key="7">
    <source>
        <dbReference type="Proteomes" id="UP001629745"/>
    </source>
</evidence>
<dbReference type="EMBL" id="JBDLNV010000005">
    <property type="protein sequence ID" value="MFM1724703.1"/>
    <property type="molecule type" value="Genomic_DNA"/>
</dbReference>
<evidence type="ECO:0000256" key="2">
    <source>
        <dbReference type="ARBA" id="ARBA00023002"/>
    </source>
</evidence>
<dbReference type="GO" id="GO:0016491">
    <property type="term" value="F:oxidoreductase activity"/>
    <property type="evidence" value="ECO:0007669"/>
    <property type="project" value="UniProtKB-KW"/>
</dbReference>
<dbReference type="InterPro" id="IPR016161">
    <property type="entry name" value="Ald_DH/histidinol_DH"/>
</dbReference>
<dbReference type="PROSITE" id="PS00687">
    <property type="entry name" value="ALDEHYDE_DEHYDR_GLU"/>
    <property type="match status" value="1"/>
</dbReference>
<accession>A0ABW9FJ70</accession>
<evidence type="ECO:0000313" key="6">
    <source>
        <dbReference type="EMBL" id="MFM1724703.1"/>
    </source>
</evidence>
<evidence type="ECO:0000256" key="4">
    <source>
        <dbReference type="RuleBase" id="RU003345"/>
    </source>
</evidence>
<dbReference type="PANTHER" id="PTHR43111:SF1">
    <property type="entry name" value="ALDEHYDE DEHYDROGENASE B-RELATED"/>
    <property type="match status" value="1"/>
</dbReference>
<dbReference type="InterPro" id="IPR015590">
    <property type="entry name" value="Aldehyde_DH_dom"/>
</dbReference>
<keyword evidence="2 4" id="KW-0560">Oxidoreductase</keyword>
<evidence type="ECO:0000259" key="5">
    <source>
        <dbReference type="Pfam" id="PF00171"/>
    </source>
</evidence>
<reference evidence="6 7" key="1">
    <citation type="submission" date="2023-11" db="EMBL/GenBank/DDBJ databases">
        <authorList>
            <person name="Val-Calvo J."/>
            <person name="Scortti M."/>
            <person name="Vazquez-Boland J."/>
        </authorList>
    </citation>
    <scope>NUCLEOTIDE SEQUENCE [LARGE SCALE GENOMIC DNA]</scope>
    <source>
        <strain evidence="6 7">PAM 2766</strain>
    </source>
</reference>
<dbReference type="InterPro" id="IPR029510">
    <property type="entry name" value="Ald_DH_CS_GLU"/>
</dbReference>
<dbReference type="Proteomes" id="UP001629745">
    <property type="component" value="Unassembled WGS sequence"/>
</dbReference>